<protein>
    <submittedName>
        <fullName evidence="8">Response regulator transcription factor</fullName>
    </submittedName>
</protein>
<proteinExistence type="predicted"/>
<dbReference type="SMART" id="SM00448">
    <property type="entry name" value="REC"/>
    <property type="match status" value="1"/>
</dbReference>
<dbReference type="AlphaFoldDB" id="A0A537J125"/>
<sequence length="210" mass="23163">MTQRILLADDHQIVRQGLRSLLEREGYEIVAEASNGPEAIQLARDTRPDIVVLDLAMPLMNGLDAAREIRKNSTQTKVILLTMYAEDHYVLEALQGGISGYVLKTQAAPDLAQALGEVARGSIYLSPGVSRTVVDAFLTKSDVMPDPLTPRERQILQLVAEGKTTKEIAGLLGIRVKTAESHRTRIMKKLDIHQTAGLVRYAIRRGLIQT</sequence>
<keyword evidence="4" id="KW-0804">Transcription</keyword>
<dbReference type="InterPro" id="IPR016032">
    <property type="entry name" value="Sig_transdc_resp-reg_C-effctor"/>
</dbReference>
<evidence type="ECO:0000256" key="1">
    <source>
        <dbReference type="ARBA" id="ARBA00022553"/>
    </source>
</evidence>
<accession>A0A537J125</accession>
<evidence type="ECO:0000313" key="8">
    <source>
        <dbReference type="EMBL" id="TMI77227.1"/>
    </source>
</evidence>
<organism evidence="8 9">
    <name type="scientific">Candidatus Segetimicrobium genomatis</name>
    <dbReference type="NCBI Taxonomy" id="2569760"/>
    <lineage>
        <taxon>Bacteria</taxon>
        <taxon>Bacillati</taxon>
        <taxon>Candidatus Sysuimicrobiota</taxon>
        <taxon>Candidatus Sysuimicrobiia</taxon>
        <taxon>Candidatus Sysuimicrobiales</taxon>
        <taxon>Candidatus Segetimicrobiaceae</taxon>
        <taxon>Candidatus Segetimicrobium</taxon>
    </lineage>
</organism>
<dbReference type="CDD" id="cd06170">
    <property type="entry name" value="LuxR_C_like"/>
    <property type="match status" value="1"/>
</dbReference>
<dbReference type="InterPro" id="IPR000792">
    <property type="entry name" value="Tscrpt_reg_LuxR_C"/>
</dbReference>
<dbReference type="SMART" id="SM00421">
    <property type="entry name" value="HTH_LUXR"/>
    <property type="match status" value="1"/>
</dbReference>
<keyword evidence="2" id="KW-0805">Transcription regulation</keyword>
<dbReference type="GO" id="GO:0000160">
    <property type="term" value="P:phosphorelay signal transduction system"/>
    <property type="evidence" value="ECO:0007669"/>
    <property type="project" value="InterPro"/>
</dbReference>
<dbReference type="PROSITE" id="PS50043">
    <property type="entry name" value="HTH_LUXR_2"/>
    <property type="match status" value="1"/>
</dbReference>
<comment type="caution">
    <text evidence="8">The sequence shown here is derived from an EMBL/GenBank/DDBJ whole genome shotgun (WGS) entry which is preliminary data.</text>
</comment>
<dbReference type="PANTHER" id="PTHR43214">
    <property type="entry name" value="TWO-COMPONENT RESPONSE REGULATOR"/>
    <property type="match status" value="1"/>
</dbReference>
<evidence type="ECO:0000256" key="3">
    <source>
        <dbReference type="ARBA" id="ARBA00023125"/>
    </source>
</evidence>
<feature type="modified residue" description="4-aspartylphosphate" evidence="5">
    <location>
        <position position="54"/>
    </location>
</feature>
<feature type="domain" description="HTH luxR-type" evidence="6">
    <location>
        <begin position="141"/>
        <end position="206"/>
    </location>
</feature>
<keyword evidence="3" id="KW-0238">DNA-binding</keyword>
<dbReference type="InterPro" id="IPR001789">
    <property type="entry name" value="Sig_transdc_resp-reg_receiver"/>
</dbReference>
<dbReference type="InterPro" id="IPR039420">
    <property type="entry name" value="WalR-like"/>
</dbReference>
<evidence type="ECO:0000256" key="2">
    <source>
        <dbReference type="ARBA" id="ARBA00023015"/>
    </source>
</evidence>
<evidence type="ECO:0000259" key="7">
    <source>
        <dbReference type="PROSITE" id="PS50110"/>
    </source>
</evidence>
<dbReference type="SUPFAM" id="SSF46894">
    <property type="entry name" value="C-terminal effector domain of the bipartite response regulators"/>
    <property type="match status" value="1"/>
</dbReference>
<dbReference type="CDD" id="cd17535">
    <property type="entry name" value="REC_NarL-like"/>
    <property type="match status" value="1"/>
</dbReference>
<dbReference type="Pfam" id="PF00196">
    <property type="entry name" value="GerE"/>
    <property type="match status" value="1"/>
</dbReference>
<evidence type="ECO:0000256" key="5">
    <source>
        <dbReference type="PROSITE-ProRule" id="PRU00169"/>
    </source>
</evidence>
<dbReference type="Pfam" id="PF00072">
    <property type="entry name" value="Response_reg"/>
    <property type="match status" value="1"/>
</dbReference>
<evidence type="ECO:0000313" key="9">
    <source>
        <dbReference type="Proteomes" id="UP000318834"/>
    </source>
</evidence>
<evidence type="ECO:0000259" key="6">
    <source>
        <dbReference type="PROSITE" id="PS50043"/>
    </source>
</evidence>
<dbReference type="PANTHER" id="PTHR43214:SF41">
    <property type="entry name" value="NITRATE_NITRITE RESPONSE REGULATOR PROTEIN NARP"/>
    <property type="match status" value="1"/>
</dbReference>
<dbReference type="SUPFAM" id="SSF52172">
    <property type="entry name" value="CheY-like"/>
    <property type="match status" value="1"/>
</dbReference>
<reference evidence="8 9" key="1">
    <citation type="journal article" date="2019" name="Nat. Microbiol.">
        <title>Mediterranean grassland soil C-N compound turnover is dependent on rainfall and depth, and is mediated by genomically divergent microorganisms.</title>
        <authorList>
            <person name="Diamond S."/>
            <person name="Andeer P.F."/>
            <person name="Li Z."/>
            <person name="Crits-Christoph A."/>
            <person name="Burstein D."/>
            <person name="Anantharaman K."/>
            <person name="Lane K.R."/>
            <person name="Thomas B.C."/>
            <person name="Pan C."/>
            <person name="Northen T.R."/>
            <person name="Banfield J.F."/>
        </authorList>
    </citation>
    <scope>NUCLEOTIDE SEQUENCE [LARGE SCALE GENOMIC DNA]</scope>
    <source>
        <strain evidence="8">NP_8</strain>
    </source>
</reference>
<gene>
    <name evidence="8" type="ORF">E6H05_00925</name>
</gene>
<dbReference type="PROSITE" id="PS50110">
    <property type="entry name" value="RESPONSE_REGULATORY"/>
    <property type="match status" value="1"/>
</dbReference>
<name>A0A537J125_9BACT</name>
<dbReference type="GO" id="GO:0006355">
    <property type="term" value="P:regulation of DNA-templated transcription"/>
    <property type="evidence" value="ECO:0007669"/>
    <property type="project" value="InterPro"/>
</dbReference>
<dbReference type="Proteomes" id="UP000318834">
    <property type="component" value="Unassembled WGS sequence"/>
</dbReference>
<dbReference type="GO" id="GO:0003677">
    <property type="term" value="F:DNA binding"/>
    <property type="evidence" value="ECO:0007669"/>
    <property type="project" value="UniProtKB-KW"/>
</dbReference>
<dbReference type="EMBL" id="VBAP01000005">
    <property type="protein sequence ID" value="TMI77227.1"/>
    <property type="molecule type" value="Genomic_DNA"/>
</dbReference>
<dbReference type="InterPro" id="IPR058245">
    <property type="entry name" value="NreC/VraR/RcsB-like_REC"/>
</dbReference>
<keyword evidence="1 5" id="KW-0597">Phosphoprotein</keyword>
<feature type="domain" description="Response regulatory" evidence="7">
    <location>
        <begin position="4"/>
        <end position="119"/>
    </location>
</feature>
<dbReference type="Gene3D" id="3.40.50.2300">
    <property type="match status" value="1"/>
</dbReference>
<dbReference type="InterPro" id="IPR011006">
    <property type="entry name" value="CheY-like_superfamily"/>
</dbReference>
<dbReference type="PRINTS" id="PR00038">
    <property type="entry name" value="HTHLUXR"/>
</dbReference>
<evidence type="ECO:0000256" key="4">
    <source>
        <dbReference type="ARBA" id="ARBA00023163"/>
    </source>
</evidence>